<feature type="transmembrane region" description="Helical" evidence="2">
    <location>
        <begin position="120"/>
        <end position="141"/>
    </location>
</feature>
<keyword evidence="2" id="KW-1133">Transmembrane helix</keyword>
<reference evidence="4" key="1">
    <citation type="submission" date="2017-04" db="EMBL/GenBank/DDBJ databases">
        <authorList>
            <person name="Varghese N."/>
            <person name="Submissions S."/>
        </authorList>
    </citation>
    <scope>NUCLEOTIDE SEQUENCE [LARGE SCALE GENOMIC DNA]</scope>
    <source>
        <strain evidence="4">VKM Ac-2121</strain>
    </source>
</reference>
<feature type="transmembrane region" description="Helical" evidence="2">
    <location>
        <begin position="191"/>
        <end position="211"/>
    </location>
</feature>
<keyword evidence="4" id="KW-1185">Reference proteome</keyword>
<evidence type="ECO:0000256" key="1">
    <source>
        <dbReference type="SAM" id="MobiDB-lite"/>
    </source>
</evidence>
<dbReference type="Proteomes" id="UP000193711">
    <property type="component" value="Unassembled WGS sequence"/>
</dbReference>
<feature type="transmembrane region" description="Helical" evidence="2">
    <location>
        <begin position="162"/>
        <end position="185"/>
    </location>
</feature>
<feature type="transmembrane region" description="Helical" evidence="2">
    <location>
        <begin position="91"/>
        <end position="108"/>
    </location>
</feature>
<dbReference type="RefSeq" id="WP_085476529.1">
    <property type="nucleotide sequence ID" value="NZ_FXBM01000002.1"/>
</dbReference>
<dbReference type="EMBL" id="FXBM01000002">
    <property type="protein sequence ID" value="SMH42819.1"/>
    <property type="molecule type" value="Genomic_DNA"/>
</dbReference>
<dbReference type="STRING" id="1891671.SAMN06295885_2070"/>
<proteinExistence type="predicted"/>
<gene>
    <name evidence="3" type="ORF">SAMN06295885_2070</name>
</gene>
<evidence type="ECO:0000313" key="3">
    <source>
        <dbReference type="EMBL" id="SMH42819.1"/>
    </source>
</evidence>
<feature type="transmembrane region" description="Helical" evidence="2">
    <location>
        <begin position="21"/>
        <end position="44"/>
    </location>
</feature>
<accession>A0A1X7NXY4</accession>
<dbReference type="AlphaFoldDB" id="A0A1X7NXY4"/>
<feature type="transmembrane region" description="Helical" evidence="2">
    <location>
        <begin position="223"/>
        <end position="244"/>
    </location>
</feature>
<evidence type="ECO:0000313" key="4">
    <source>
        <dbReference type="Proteomes" id="UP000193711"/>
    </source>
</evidence>
<feature type="transmembrane region" description="Helical" evidence="2">
    <location>
        <begin position="60"/>
        <end position="79"/>
    </location>
</feature>
<sequence>MRGQTRLAGARAVRRASAVAVYHRSLALVLLPFLVVASFLLYVLPGETDTLFAWTIEPPLTAMLLGSAYLGGIWFFGASTRVGSWRAVRRGMPAVLVFASLLLAATLQHLDRFHAGHPSFIAWIALYLVAPVFVLIEIRLHRRVDDGSDAPREYRIPLPLRVMLATLGLIVTAAGLALFLAPALVLDAWPWALTPLTAQVIGAVLTLPGVVNAHLLIDARWSAFRTVFQAQLFSLVFIIGALLVTGKELGETPGAVALPTFIGIAALAYASFYIHCETRIATPGASPDRDGRRSTTRQRVTPPGGAVRRARAAAGHRAAR</sequence>
<keyword evidence="2" id="KW-0812">Transmembrane</keyword>
<organism evidence="3 4">
    <name type="scientific">Rathayibacter oskolensis</name>
    <dbReference type="NCBI Taxonomy" id="1891671"/>
    <lineage>
        <taxon>Bacteria</taxon>
        <taxon>Bacillati</taxon>
        <taxon>Actinomycetota</taxon>
        <taxon>Actinomycetes</taxon>
        <taxon>Micrococcales</taxon>
        <taxon>Microbacteriaceae</taxon>
        <taxon>Rathayibacter</taxon>
    </lineage>
</organism>
<name>A0A1X7NXY4_9MICO</name>
<keyword evidence="2" id="KW-0472">Membrane</keyword>
<evidence type="ECO:0000256" key="2">
    <source>
        <dbReference type="SAM" id="Phobius"/>
    </source>
</evidence>
<feature type="region of interest" description="Disordered" evidence="1">
    <location>
        <begin position="284"/>
        <end position="320"/>
    </location>
</feature>
<dbReference type="OrthoDB" id="3078421at2"/>
<protein>
    <submittedName>
        <fullName evidence="3">Uncharacterized protein</fullName>
    </submittedName>
</protein>
<feature type="compositionally biased region" description="Low complexity" evidence="1">
    <location>
        <begin position="304"/>
        <end position="320"/>
    </location>
</feature>
<feature type="transmembrane region" description="Helical" evidence="2">
    <location>
        <begin position="256"/>
        <end position="274"/>
    </location>
</feature>